<keyword evidence="8" id="KW-1185">Reference proteome</keyword>
<evidence type="ECO:0000256" key="2">
    <source>
        <dbReference type="ARBA" id="ARBA00009809"/>
    </source>
</evidence>
<evidence type="ECO:0000313" key="8">
    <source>
        <dbReference type="Proteomes" id="UP001279734"/>
    </source>
</evidence>
<dbReference type="PRINTS" id="PR00742">
    <property type="entry name" value="GLHYDRLASE35"/>
</dbReference>
<comment type="catalytic activity">
    <reaction evidence="1">
        <text>Hydrolysis of terminal non-reducing beta-D-galactose residues in beta-D-galactosides.</text>
        <dbReference type="EC" id="3.2.1.23"/>
    </reaction>
</comment>
<organism evidence="7 8">
    <name type="scientific">Nepenthes gracilis</name>
    <name type="common">Slender pitcher plant</name>
    <dbReference type="NCBI Taxonomy" id="150966"/>
    <lineage>
        <taxon>Eukaryota</taxon>
        <taxon>Viridiplantae</taxon>
        <taxon>Streptophyta</taxon>
        <taxon>Embryophyta</taxon>
        <taxon>Tracheophyta</taxon>
        <taxon>Spermatophyta</taxon>
        <taxon>Magnoliopsida</taxon>
        <taxon>eudicotyledons</taxon>
        <taxon>Gunneridae</taxon>
        <taxon>Pentapetalae</taxon>
        <taxon>Caryophyllales</taxon>
        <taxon>Nepenthaceae</taxon>
        <taxon>Nepenthes</taxon>
    </lineage>
</organism>
<reference evidence="7" key="1">
    <citation type="submission" date="2023-05" db="EMBL/GenBank/DDBJ databases">
        <title>Nepenthes gracilis genome sequencing.</title>
        <authorList>
            <person name="Fukushima K."/>
        </authorList>
    </citation>
    <scope>NUCLEOTIDE SEQUENCE</scope>
    <source>
        <strain evidence="7">SING2019-196</strain>
    </source>
</reference>
<protein>
    <recommendedName>
        <fullName evidence="3">beta-galactosidase</fullName>
        <ecNumber evidence="3">3.2.1.23</ecNumber>
    </recommendedName>
</protein>
<dbReference type="GO" id="GO:0004565">
    <property type="term" value="F:beta-galactosidase activity"/>
    <property type="evidence" value="ECO:0007669"/>
    <property type="project" value="UniProtKB-EC"/>
</dbReference>
<dbReference type="SUPFAM" id="SSF51445">
    <property type="entry name" value="(Trans)glycosidases"/>
    <property type="match status" value="1"/>
</dbReference>
<keyword evidence="5" id="KW-0732">Signal</keyword>
<feature type="domain" description="Glycoside hydrolase 35 catalytic" evidence="6">
    <location>
        <begin position="38"/>
        <end position="76"/>
    </location>
</feature>
<evidence type="ECO:0000256" key="3">
    <source>
        <dbReference type="ARBA" id="ARBA00012756"/>
    </source>
</evidence>
<dbReference type="Gene3D" id="3.20.20.80">
    <property type="entry name" value="Glycosidases"/>
    <property type="match status" value="1"/>
</dbReference>
<evidence type="ECO:0000256" key="1">
    <source>
        <dbReference type="ARBA" id="ARBA00001412"/>
    </source>
</evidence>
<dbReference type="AlphaFoldDB" id="A0AAD3P4J2"/>
<dbReference type="InterPro" id="IPR017853">
    <property type="entry name" value="GH"/>
</dbReference>
<accession>A0AAD3P4J2</accession>
<dbReference type="EMBL" id="BSYO01000001">
    <property type="protein sequence ID" value="GMG99635.1"/>
    <property type="molecule type" value="Genomic_DNA"/>
</dbReference>
<dbReference type="InterPro" id="IPR001944">
    <property type="entry name" value="Glycoside_Hdrlase_35"/>
</dbReference>
<proteinExistence type="inferred from homology"/>
<feature type="region of interest" description="Disordered" evidence="4">
    <location>
        <begin position="84"/>
        <end position="105"/>
    </location>
</feature>
<dbReference type="InterPro" id="IPR031330">
    <property type="entry name" value="Gly_Hdrlase_35_cat"/>
</dbReference>
<sequence length="181" mass="20170">MGREGGVRGGVLPALLVLLGALATASLGATVTYDHRALVIDGKRRVLISGSIHYPRSIPEMWPDLIQKSKERGLDIFNQASCKPPVTRTRKNKEEKKGEGRNKEKGSNEIVFKAMGRAINKTFGNHKACLCKYLLPANIVKVVFLLPSSLAFLENDCSVLMMYLAFLISHWEADVQFFLFY</sequence>
<dbReference type="GO" id="GO:0005975">
    <property type="term" value="P:carbohydrate metabolic process"/>
    <property type="evidence" value="ECO:0007669"/>
    <property type="project" value="InterPro"/>
</dbReference>
<feature type="chain" id="PRO_5042091584" description="beta-galactosidase" evidence="5">
    <location>
        <begin position="29"/>
        <end position="181"/>
    </location>
</feature>
<comment type="caution">
    <text evidence="7">The sequence shown here is derived from an EMBL/GenBank/DDBJ whole genome shotgun (WGS) entry which is preliminary data.</text>
</comment>
<evidence type="ECO:0000256" key="5">
    <source>
        <dbReference type="SAM" id="SignalP"/>
    </source>
</evidence>
<dbReference type="Pfam" id="PF01301">
    <property type="entry name" value="Glyco_hydro_35"/>
    <property type="match status" value="1"/>
</dbReference>
<feature type="signal peptide" evidence="5">
    <location>
        <begin position="1"/>
        <end position="28"/>
    </location>
</feature>
<dbReference type="PANTHER" id="PTHR23421">
    <property type="entry name" value="BETA-GALACTOSIDASE RELATED"/>
    <property type="match status" value="1"/>
</dbReference>
<evidence type="ECO:0000313" key="7">
    <source>
        <dbReference type="EMBL" id="GMG99635.1"/>
    </source>
</evidence>
<dbReference type="Proteomes" id="UP001279734">
    <property type="component" value="Unassembled WGS sequence"/>
</dbReference>
<evidence type="ECO:0000259" key="6">
    <source>
        <dbReference type="Pfam" id="PF01301"/>
    </source>
</evidence>
<comment type="similarity">
    <text evidence="2">Belongs to the glycosyl hydrolase 35 family.</text>
</comment>
<feature type="compositionally biased region" description="Basic and acidic residues" evidence="4">
    <location>
        <begin position="92"/>
        <end position="105"/>
    </location>
</feature>
<gene>
    <name evidence="7" type="ORF">Nepgr_001475</name>
</gene>
<name>A0AAD3P4J2_NEPGR</name>
<evidence type="ECO:0000256" key="4">
    <source>
        <dbReference type="SAM" id="MobiDB-lite"/>
    </source>
</evidence>
<dbReference type="EC" id="3.2.1.23" evidence="3"/>